<name>A0ACB6QER3_9PLEO</name>
<accession>A0ACB6QER3</accession>
<dbReference type="EMBL" id="MU003529">
    <property type="protein sequence ID" value="KAF2465484.1"/>
    <property type="molecule type" value="Genomic_DNA"/>
</dbReference>
<evidence type="ECO:0000313" key="2">
    <source>
        <dbReference type="Proteomes" id="UP000799755"/>
    </source>
</evidence>
<gene>
    <name evidence="1" type="ORF">BDR25DRAFT_239654</name>
</gene>
<reference evidence="1" key="1">
    <citation type="journal article" date="2020" name="Stud. Mycol.">
        <title>101 Dothideomycetes genomes: a test case for predicting lifestyles and emergence of pathogens.</title>
        <authorList>
            <person name="Haridas S."/>
            <person name="Albert R."/>
            <person name="Binder M."/>
            <person name="Bloem J."/>
            <person name="Labutti K."/>
            <person name="Salamov A."/>
            <person name="Andreopoulos B."/>
            <person name="Baker S."/>
            <person name="Barry K."/>
            <person name="Bills G."/>
            <person name="Bluhm B."/>
            <person name="Cannon C."/>
            <person name="Castanera R."/>
            <person name="Culley D."/>
            <person name="Daum C."/>
            <person name="Ezra D."/>
            <person name="Gonzalez J."/>
            <person name="Henrissat B."/>
            <person name="Kuo A."/>
            <person name="Liang C."/>
            <person name="Lipzen A."/>
            <person name="Lutzoni F."/>
            <person name="Magnuson J."/>
            <person name="Mondo S."/>
            <person name="Nolan M."/>
            <person name="Ohm R."/>
            <person name="Pangilinan J."/>
            <person name="Park H.-J."/>
            <person name="Ramirez L."/>
            <person name="Alfaro M."/>
            <person name="Sun H."/>
            <person name="Tritt A."/>
            <person name="Yoshinaga Y."/>
            <person name="Zwiers L.-H."/>
            <person name="Turgeon B."/>
            <person name="Goodwin S."/>
            <person name="Spatafora J."/>
            <person name="Crous P."/>
            <person name="Grigoriev I."/>
        </authorList>
    </citation>
    <scope>NUCLEOTIDE SEQUENCE</scope>
    <source>
        <strain evidence="1">ATCC 200398</strain>
    </source>
</reference>
<evidence type="ECO:0000313" key="1">
    <source>
        <dbReference type="EMBL" id="KAF2465484.1"/>
    </source>
</evidence>
<sequence length="628" mass="69820">MELNHGKRKFAEDGQGGKSAKTAKLSFGERMLLRQGFVKGMGLGANNQGISEPIAVSLRPAGAGLGAPAHESSQRVEKKDTRLGSGRSGSNTPQTAQKPKKTTIRTSTENGLHIPLSLKTLVDATTSGGTVVSTRELRLRGGDAAPQRQALEGFAEEWNTLCSQESLALNEELRLEQEAFQLEAEIQKAAEINTAAMALSQLSLNISFQEIVSQLHRFQQKFSDSVNADLAVGILTPYLKSLPFDPVENPLGIQEALKSLGPMLRIQDEDRKRTTPYQSMVYTLLLPQLRKAAIGEHGFEAAFATLSEWQAILPTWMYRNLLDQAILNLSMELTRWKPQSNAFPYLWVLPWLEHLPQHHAESLLAQLKEKVGMLLRNCNLYDGPSLSLRTLPKQFESTLMRTLLPRLSALLRIWEIDPSNQDLTILEAVLSWRSPLSAKVMGQLLASELQTKYLSILHLWLTADEVNYAEVGQWVSWFKTLFPDDIRPALTDMFDKGLDLINSALDLGYESKHKLQLPVPDLAAPETPRPNKSNTKEPRSVRKEVEEVTFKDALDAWCGAENLLLIPLREAHSTTGLPLFRITASATGRGGVRVYLKGDVVYAQNKSNLDLWEPIGMEDGLVHRAEGK</sequence>
<organism evidence="1 2">
    <name type="scientific">Lindgomyces ingoldianus</name>
    <dbReference type="NCBI Taxonomy" id="673940"/>
    <lineage>
        <taxon>Eukaryota</taxon>
        <taxon>Fungi</taxon>
        <taxon>Dikarya</taxon>
        <taxon>Ascomycota</taxon>
        <taxon>Pezizomycotina</taxon>
        <taxon>Dothideomycetes</taxon>
        <taxon>Pleosporomycetidae</taxon>
        <taxon>Pleosporales</taxon>
        <taxon>Lindgomycetaceae</taxon>
        <taxon>Lindgomyces</taxon>
    </lineage>
</organism>
<proteinExistence type="predicted"/>
<dbReference type="Proteomes" id="UP000799755">
    <property type="component" value="Unassembled WGS sequence"/>
</dbReference>
<protein>
    <submittedName>
        <fullName evidence="1">Uncharacterized protein</fullName>
    </submittedName>
</protein>
<comment type="caution">
    <text evidence="1">The sequence shown here is derived from an EMBL/GenBank/DDBJ whole genome shotgun (WGS) entry which is preliminary data.</text>
</comment>
<keyword evidence="2" id="KW-1185">Reference proteome</keyword>